<feature type="compositionally biased region" description="Basic residues" evidence="2">
    <location>
        <begin position="32"/>
        <end position="42"/>
    </location>
</feature>
<comment type="similarity">
    <text evidence="1">Belongs to the UPF0488 family.</text>
</comment>
<dbReference type="PANTHER" id="PTHR13602:SF2">
    <property type="entry name" value="UPF0488 PROTEIN C8ORF33"/>
    <property type="match status" value="1"/>
</dbReference>
<dbReference type="InterPro" id="IPR029274">
    <property type="entry name" value="DUF4615"/>
</dbReference>
<feature type="region of interest" description="Disordered" evidence="2">
    <location>
        <begin position="163"/>
        <end position="184"/>
    </location>
</feature>
<reference evidence="3" key="1">
    <citation type="submission" date="2025-08" db="UniProtKB">
        <authorList>
            <consortium name="Ensembl"/>
        </authorList>
    </citation>
    <scope>IDENTIFICATION</scope>
</reference>
<dbReference type="Ensembl" id="ENSLBET00000021920.1">
    <property type="protein sequence ID" value="ENSLBEP00000020792.1"/>
    <property type="gene ID" value="ENSLBEG00000015995.1"/>
</dbReference>
<dbReference type="InParanoid" id="A0A3Q3FM65"/>
<keyword evidence="4" id="KW-1185">Reference proteome</keyword>
<evidence type="ECO:0000256" key="1">
    <source>
        <dbReference type="ARBA" id="ARBA00005707"/>
    </source>
</evidence>
<feature type="compositionally biased region" description="Low complexity" evidence="2">
    <location>
        <begin position="1"/>
        <end position="12"/>
    </location>
</feature>
<evidence type="ECO:0000313" key="4">
    <source>
        <dbReference type="Proteomes" id="UP000261660"/>
    </source>
</evidence>
<dbReference type="PANTHER" id="PTHR13602">
    <property type="entry name" value="UPF0488 PROTEIN C8ORF33"/>
    <property type="match status" value="1"/>
</dbReference>
<evidence type="ECO:0000313" key="3">
    <source>
        <dbReference type="Ensembl" id="ENSLBEP00000020792.1"/>
    </source>
</evidence>
<name>A0A3Q3FM65_9LABR</name>
<dbReference type="GeneTree" id="ENSGT00390000000306"/>
<dbReference type="STRING" id="56723.ENSLBEP00000020792"/>
<dbReference type="FunCoup" id="A0A3Q3FM65">
    <property type="interactions" value="21"/>
</dbReference>
<proteinExistence type="inferred from homology"/>
<organism evidence="3 4">
    <name type="scientific">Labrus bergylta</name>
    <name type="common">ballan wrasse</name>
    <dbReference type="NCBI Taxonomy" id="56723"/>
    <lineage>
        <taxon>Eukaryota</taxon>
        <taxon>Metazoa</taxon>
        <taxon>Chordata</taxon>
        <taxon>Craniata</taxon>
        <taxon>Vertebrata</taxon>
        <taxon>Euteleostomi</taxon>
        <taxon>Actinopterygii</taxon>
        <taxon>Neopterygii</taxon>
        <taxon>Teleostei</taxon>
        <taxon>Neoteleostei</taxon>
        <taxon>Acanthomorphata</taxon>
        <taxon>Eupercaria</taxon>
        <taxon>Labriformes</taxon>
        <taxon>Labridae</taxon>
        <taxon>Labrus</taxon>
    </lineage>
</organism>
<feature type="compositionally biased region" description="Polar residues" evidence="2">
    <location>
        <begin position="46"/>
        <end position="60"/>
    </location>
</feature>
<feature type="region of interest" description="Disordered" evidence="2">
    <location>
        <begin position="1"/>
        <end position="116"/>
    </location>
</feature>
<protein>
    <submittedName>
        <fullName evidence="3">Zgc:112185</fullName>
    </submittedName>
</protein>
<dbReference type="Pfam" id="PF15393">
    <property type="entry name" value="DUF4615"/>
    <property type="match status" value="1"/>
</dbReference>
<dbReference type="Proteomes" id="UP000261660">
    <property type="component" value="Unplaced"/>
</dbReference>
<accession>A0A3Q3FM65</accession>
<evidence type="ECO:0000256" key="2">
    <source>
        <dbReference type="SAM" id="MobiDB-lite"/>
    </source>
</evidence>
<reference evidence="3" key="2">
    <citation type="submission" date="2025-09" db="UniProtKB">
        <authorList>
            <consortium name="Ensembl"/>
        </authorList>
    </citation>
    <scope>IDENTIFICATION</scope>
</reference>
<sequence length="199" mass="22429">MTETPSTSSPSSQPEKPLSLPEVNSESLVQSKAKKKKKKSGKKNPSESTEMQQTPGSAEGSQEKEQLNRQLDWCIEQLESGMSPEGNTKTKYSEEASRALKTLQSSKAPLAKKRQVMRAMTGDYRKKMEEEKSKQYKLIHSELASAQVKAVSDSPKKCVFHRRAEAKSQDTDLQEQTQEQASSTFVFTPSKEEFHFNFF</sequence>
<dbReference type="AlphaFoldDB" id="A0A3Q3FM65"/>